<proteinExistence type="predicted"/>
<dbReference type="InterPro" id="IPR036259">
    <property type="entry name" value="MFS_trans_sf"/>
</dbReference>
<dbReference type="Proteomes" id="UP000538929">
    <property type="component" value="Unassembled WGS sequence"/>
</dbReference>
<dbReference type="AlphaFoldDB" id="A0A7W3TD89"/>
<feature type="region of interest" description="Disordered" evidence="6">
    <location>
        <begin position="111"/>
        <end position="134"/>
    </location>
</feature>
<evidence type="ECO:0000313" key="10">
    <source>
        <dbReference type="Proteomes" id="UP000538929"/>
    </source>
</evidence>
<dbReference type="Pfam" id="PF07690">
    <property type="entry name" value="MFS_1"/>
    <property type="match status" value="1"/>
</dbReference>
<comment type="caution">
    <text evidence="9">The sequence shown here is derived from an EMBL/GenBank/DDBJ whole genome shotgun (WGS) entry which is preliminary data.</text>
</comment>
<feature type="domain" description="Major facilitator superfamily (MFS) profile" evidence="8">
    <location>
        <begin position="157"/>
        <end position="376"/>
    </location>
</feature>
<dbReference type="PANTHER" id="PTHR23513">
    <property type="entry name" value="INTEGRAL MEMBRANE EFFLUX PROTEIN-RELATED"/>
    <property type="match status" value="1"/>
</dbReference>
<dbReference type="SUPFAM" id="SSF103473">
    <property type="entry name" value="MFS general substrate transporter"/>
    <property type="match status" value="1"/>
</dbReference>
<dbReference type="GO" id="GO:0005886">
    <property type="term" value="C:plasma membrane"/>
    <property type="evidence" value="ECO:0007669"/>
    <property type="project" value="UniProtKB-SubCell"/>
</dbReference>
<evidence type="ECO:0000256" key="7">
    <source>
        <dbReference type="SAM" id="Phobius"/>
    </source>
</evidence>
<protein>
    <submittedName>
        <fullName evidence="9">MFS transporter</fullName>
    </submittedName>
</protein>
<evidence type="ECO:0000259" key="8">
    <source>
        <dbReference type="PROSITE" id="PS50850"/>
    </source>
</evidence>
<dbReference type="InterPro" id="IPR020846">
    <property type="entry name" value="MFS_dom"/>
</dbReference>
<feature type="compositionally biased region" description="Basic and acidic residues" evidence="6">
    <location>
        <begin position="121"/>
        <end position="133"/>
    </location>
</feature>
<dbReference type="InterPro" id="IPR011701">
    <property type="entry name" value="MFS"/>
</dbReference>
<feature type="transmembrane region" description="Helical" evidence="7">
    <location>
        <begin position="162"/>
        <end position="186"/>
    </location>
</feature>
<sequence length="376" mass="39276">MVLHPLEGQHEPLGVDSIWALYAVALGLGTAETVYDTAAQSILPRVVRRDQLSRANGRLYAVELSANEFVGPPLSGFLVAAGVIAAFAAPGVLWLVAVVVLWPMRGSFRAGTADPGAGAKPEPEPGRAGDGRRTVRKRRIATVGTEIAEGLRFAWGNRLLRTFAMMTGGFNLASSAVMAIIVLFAVGPGSPMGLSEPAFGVLLATMAGGSVVGSFLVEGMERRFGRVVLIFGSVLTGALMVGTPALTTNPFLIGAAFVLGGVGVVASNVVMVSLRQRITPDRLPGRVNSAYRLVAWGTRPLGALLGGLVAEVWGLRAVFAVAAVVMLSLLTGMTVVRGRAMEDAEREAAEREESNDGPGTPEQVDPASSETHHTQS</sequence>
<feature type="transmembrane region" description="Helical" evidence="7">
    <location>
        <begin position="198"/>
        <end position="217"/>
    </location>
</feature>
<feature type="transmembrane region" description="Helical" evidence="7">
    <location>
        <begin position="251"/>
        <end position="272"/>
    </location>
</feature>
<evidence type="ECO:0000256" key="5">
    <source>
        <dbReference type="ARBA" id="ARBA00023136"/>
    </source>
</evidence>
<dbReference type="EMBL" id="VKHT01000291">
    <property type="protein sequence ID" value="MBB0244686.1"/>
    <property type="molecule type" value="Genomic_DNA"/>
</dbReference>
<feature type="transmembrane region" description="Helical" evidence="7">
    <location>
        <begin position="316"/>
        <end position="336"/>
    </location>
</feature>
<feature type="transmembrane region" description="Helical" evidence="7">
    <location>
        <begin position="224"/>
        <end position="245"/>
    </location>
</feature>
<keyword evidence="2" id="KW-1003">Cell membrane</keyword>
<gene>
    <name evidence="9" type="ORF">FNQ90_11360</name>
</gene>
<comment type="subcellular location">
    <subcellularLocation>
        <location evidence="1">Cell membrane</location>
        <topology evidence="1">Multi-pass membrane protein</topology>
    </subcellularLocation>
</comment>
<dbReference type="GO" id="GO:0022857">
    <property type="term" value="F:transmembrane transporter activity"/>
    <property type="evidence" value="ECO:0007669"/>
    <property type="project" value="InterPro"/>
</dbReference>
<dbReference type="Gene3D" id="1.20.1250.20">
    <property type="entry name" value="MFS general substrate transporter like domains"/>
    <property type="match status" value="1"/>
</dbReference>
<feature type="compositionally biased region" description="Basic and acidic residues" evidence="6">
    <location>
        <begin position="341"/>
        <end position="354"/>
    </location>
</feature>
<dbReference type="CDD" id="cd06173">
    <property type="entry name" value="MFS_MefA_like"/>
    <property type="match status" value="1"/>
</dbReference>
<keyword evidence="3 7" id="KW-0812">Transmembrane</keyword>
<accession>A0A7W3TD89</accession>
<keyword evidence="5 7" id="KW-0472">Membrane</keyword>
<feature type="transmembrane region" description="Helical" evidence="7">
    <location>
        <begin position="77"/>
        <end position="102"/>
    </location>
</feature>
<keyword evidence="10" id="KW-1185">Reference proteome</keyword>
<dbReference type="PROSITE" id="PS50850">
    <property type="entry name" value="MFS"/>
    <property type="match status" value="1"/>
</dbReference>
<feature type="transmembrane region" description="Helical" evidence="7">
    <location>
        <begin position="293"/>
        <end position="310"/>
    </location>
</feature>
<evidence type="ECO:0000256" key="2">
    <source>
        <dbReference type="ARBA" id="ARBA00022475"/>
    </source>
</evidence>
<evidence type="ECO:0000256" key="1">
    <source>
        <dbReference type="ARBA" id="ARBA00004651"/>
    </source>
</evidence>
<name>A0A7W3TD89_9ACTN</name>
<feature type="region of interest" description="Disordered" evidence="6">
    <location>
        <begin position="341"/>
        <end position="376"/>
    </location>
</feature>
<dbReference type="PANTHER" id="PTHR23513:SF6">
    <property type="entry name" value="MAJOR FACILITATOR SUPERFAMILY ASSOCIATED DOMAIN-CONTAINING PROTEIN"/>
    <property type="match status" value="1"/>
</dbReference>
<reference evidence="10" key="1">
    <citation type="submission" date="2019-10" db="EMBL/GenBank/DDBJ databases">
        <title>Streptomyces sp. nov., a novel actinobacterium isolated from alkaline environment.</title>
        <authorList>
            <person name="Golinska P."/>
        </authorList>
    </citation>
    <scope>NUCLEOTIDE SEQUENCE [LARGE SCALE GENOMIC DNA]</scope>
    <source>
        <strain evidence="10">DSM 42118</strain>
    </source>
</reference>
<keyword evidence="4 7" id="KW-1133">Transmembrane helix</keyword>
<evidence type="ECO:0000256" key="6">
    <source>
        <dbReference type="SAM" id="MobiDB-lite"/>
    </source>
</evidence>
<evidence type="ECO:0000313" key="9">
    <source>
        <dbReference type="EMBL" id="MBB0244686.1"/>
    </source>
</evidence>
<organism evidence="9 10">
    <name type="scientific">Streptomyces alkaliphilus</name>
    <dbReference type="NCBI Taxonomy" id="1472722"/>
    <lineage>
        <taxon>Bacteria</taxon>
        <taxon>Bacillati</taxon>
        <taxon>Actinomycetota</taxon>
        <taxon>Actinomycetes</taxon>
        <taxon>Kitasatosporales</taxon>
        <taxon>Streptomycetaceae</taxon>
        <taxon>Streptomyces</taxon>
    </lineage>
</organism>
<evidence type="ECO:0000256" key="3">
    <source>
        <dbReference type="ARBA" id="ARBA00022692"/>
    </source>
</evidence>
<evidence type="ECO:0000256" key="4">
    <source>
        <dbReference type="ARBA" id="ARBA00022989"/>
    </source>
</evidence>